<feature type="transmembrane region" description="Helical" evidence="1">
    <location>
        <begin position="75"/>
        <end position="93"/>
    </location>
</feature>
<accession>A0A8J6HSX0</accession>
<proteinExistence type="predicted"/>
<keyword evidence="3" id="KW-1185">Reference proteome</keyword>
<protein>
    <submittedName>
        <fullName evidence="2">Uncharacterized protein</fullName>
    </submittedName>
</protein>
<evidence type="ECO:0000313" key="3">
    <source>
        <dbReference type="Proteomes" id="UP000657177"/>
    </source>
</evidence>
<gene>
    <name evidence="2" type="ORF">G5B42_08525</name>
</gene>
<evidence type="ECO:0000313" key="2">
    <source>
        <dbReference type="EMBL" id="MBA2133581.1"/>
    </source>
</evidence>
<reference evidence="2" key="1">
    <citation type="submission" date="2020-06" db="EMBL/GenBank/DDBJ databases">
        <title>Novel chitinolytic bacterium.</title>
        <authorList>
            <person name="Ungkulpasvich U."/>
            <person name="Kosugi A."/>
            <person name="Uke A."/>
        </authorList>
    </citation>
    <scope>NUCLEOTIDE SEQUENCE</scope>
    <source>
        <strain evidence="2">UUS1-1</strain>
    </source>
</reference>
<evidence type="ECO:0000256" key="1">
    <source>
        <dbReference type="SAM" id="Phobius"/>
    </source>
</evidence>
<organism evidence="2 3">
    <name type="scientific">Capillibacterium thermochitinicola</name>
    <dbReference type="NCBI Taxonomy" id="2699427"/>
    <lineage>
        <taxon>Bacteria</taxon>
        <taxon>Bacillati</taxon>
        <taxon>Bacillota</taxon>
        <taxon>Capillibacterium</taxon>
    </lineage>
</organism>
<comment type="caution">
    <text evidence="2">The sequence shown here is derived from an EMBL/GenBank/DDBJ whole genome shotgun (WGS) entry which is preliminary data.</text>
</comment>
<feature type="transmembrane region" description="Helical" evidence="1">
    <location>
        <begin position="48"/>
        <end position="68"/>
    </location>
</feature>
<dbReference type="RefSeq" id="WP_181340051.1">
    <property type="nucleotide sequence ID" value="NZ_JAAKDE010000016.1"/>
</dbReference>
<keyword evidence="1" id="KW-0472">Membrane</keyword>
<dbReference type="AlphaFoldDB" id="A0A8J6HSX0"/>
<keyword evidence="1" id="KW-1133">Transmembrane helix</keyword>
<feature type="transmembrane region" description="Helical" evidence="1">
    <location>
        <begin position="113"/>
        <end position="133"/>
    </location>
</feature>
<name>A0A8J6HSX0_9FIRM</name>
<keyword evidence="1" id="KW-0812">Transmembrane</keyword>
<dbReference type="EMBL" id="JAAKDE010000016">
    <property type="protein sequence ID" value="MBA2133581.1"/>
    <property type="molecule type" value="Genomic_DNA"/>
</dbReference>
<sequence>MKETDLRGLLGTILFSAFTVIALFFLLQPLVAESTETLVVNTHKIYINFGWIKVYGGVLLIAFVLMVIFMNKRQVWPLIIGLVLGSIPLLEQYRVPGVARVLNVFSQSATANIQTFIPHLTVFLGALVVLALLRITNRIFK</sequence>
<dbReference type="Proteomes" id="UP000657177">
    <property type="component" value="Unassembled WGS sequence"/>
</dbReference>